<keyword evidence="1" id="KW-0521">NADP</keyword>
<evidence type="ECO:0000313" key="4">
    <source>
        <dbReference type="Proteomes" id="UP001280121"/>
    </source>
</evidence>
<accession>A0AAD9TN55</accession>
<dbReference type="EMBL" id="JANJYI010000008">
    <property type="protein sequence ID" value="KAK2639125.1"/>
    <property type="molecule type" value="Genomic_DNA"/>
</dbReference>
<evidence type="ECO:0008006" key="5">
    <source>
        <dbReference type="Google" id="ProtNLM"/>
    </source>
</evidence>
<dbReference type="InterPro" id="IPR005979">
    <property type="entry name" value="Prochl_reduct"/>
</dbReference>
<keyword evidence="2" id="KW-0560">Oxidoreductase</keyword>
<gene>
    <name evidence="3" type="ORF">Ddye_026920</name>
</gene>
<comment type="caution">
    <text evidence="3">The sequence shown here is derived from an EMBL/GenBank/DDBJ whole genome shotgun (WGS) entry which is preliminary data.</text>
</comment>
<organism evidence="3 4">
    <name type="scientific">Dipteronia dyeriana</name>
    <dbReference type="NCBI Taxonomy" id="168575"/>
    <lineage>
        <taxon>Eukaryota</taxon>
        <taxon>Viridiplantae</taxon>
        <taxon>Streptophyta</taxon>
        <taxon>Embryophyta</taxon>
        <taxon>Tracheophyta</taxon>
        <taxon>Spermatophyta</taxon>
        <taxon>Magnoliopsida</taxon>
        <taxon>eudicotyledons</taxon>
        <taxon>Gunneridae</taxon>
        <taxon>Pentapetalae</taxon>
        <taxon>rosids</taxon>
        <taxon>malvids</taxon>
        <taxon>Sapindales</taxon>
        <taxon>Sapindaceae</taxon>
        <taxon>Hippocastanoideae</taxon>
        <taxon>Acereae</taxon>
        <taxon>Dipteronia</taxon>
    </lineage>
</organism>
<evidence type="ECO:0000256" key="1">
    <source>
        <dbReference type="ARBA" id="ARBA00022857"/>
    </source>
</evidence>
<reference evidence="3" key="1">
    <citation type="journal article" date="2023" name="Plant J.">
        <title>Genome sequences and population genomics provide insights into the demographic history, inbreeding, and mutation load of two 'living fossil' tree species of Dipteronia.</title>
        <authorList>
            <person name="Feng Y."/>
            <person name="Comes H.P."/>
            <person name="Chen J."/>
            <person name="Zhu S."/>
            <person name="Lu R."/>
            <person name="Zhang X."/>
            <person name="Li P."/>
            <person name="Qiu J."/>
            <person name="Olsen K.M."/>
            <person name="Qiu Y."/>
        </authorList>
    </citation>
    <scope>NUCLEOTIDE SEQUENCE</scope>
    <source>
        <strain evidence="3">KIB01</strain>
    </source>
</reference>
<dbReference type="PANTHER" id="PTHR44419">
    <property type="entry name" value="PROTOCHLOROPHYLLIDE REDUCTASE C, CHLOROPLASTIC"/>
    <property type="match status" value="1"/>
</dbReference>
<keyword evidence="4" id="KW-1185">Reference proteome</keyword>
<dbReference type="PANTHER" id="PTHR44419:SF19">
    <property type="entry name" value="PROTOCHLOROPHYLLIDE REDUCTASE A, CHLOROPLASTIC"/>
    <property type="match status" value="1"/>
</dbReference>
<dbReference type="AlphaFoldDB" id="A0AAD9TN55"/>
<evidence type="ECO:0000256" key="2">
    <source>
        <dbReference type="ARBA" id="ARBA00023002"/>
    </source>
</evidence>
<dbReference type="GO" id="GO:0016630">
    <property type="term" value="F:protochlorophyllide reductase activity"/>
    <property type="evidence" value="ECO:0007669"/>
    <property type="project" value="InterPro"/>
</dbReference>
<protein>
    <recommendedName>
        <fullName evidence="5">Protochlorophyllide reductase</fullName>
    </recommendedName>
</protein>
<evidence type="ECO:0000313" key="3">
    <source>
        <dbReference type="EMBL" id="KAK2639125.1"/>
    </source>
</evidence>
<sequence>MTNLCSRFGRLVSTENVSMQHAHHDTMQEFHMRYHEKTGITFASLYPGCIATTGLFREHIPLYRLLFPSFRKYITKGYVSEDEAGKRLYYTDFDIAPVINWLLRLWVNQA</sequence>
<name>A0AAD9TN55_9ROSI</name>
<dbReference type="Proteomes" id="UP001280121">
    <property type="component" value="Unassembled WGS sequence"/>
</dbReference>
<proteinExistence type="predicted"/>